<evidence type="ECO:0000256" key="3">
    <source>
        <dbReference type="ARBA" id="ARBA00022475"/>
    </source>
</evidence>
<evidence type="ECO:0000256" key="1">
    <source>
        <dbReference type="ARBA" id="ARBA00004429"/>
    </source>
</evidence>
<feature type="transmembrane region" description="Helical" evidence="8">
    <location>
        <begin position="243"/>
        <end position="262"/>
    </location>
</feature>
<evidence type="ECO:0000259" key="9">
    <source>
        <dbReference type="PROSITE" id="PS50928"/>
    </source>
</evidence>
<dbReference type="PROSITE" id="PS50928">
    <property type="entry name" value="ABC_TM1"/>
    <property type="match status" value="1"/>
</dbReference>
<evidence type="ECO:0000256" key="7">
    <source>
        <dbReference type="ARBA" id="ARBA00023136"/>
    </source>
</evidence>
<keyword evidence="11" id="KW-1185">Reference proteome</keyword>
<dbReference type="PANTHER" id="PTHR30151">
    <property type="entry name" value="ALKANE SULFONATE ABC TRANSPORTER-RELATED, MEMBRANE SUBUNIT"/>
    <property type="match status" value="1"/>
</dbReference>
<protein>
    <submittedName>
        <fullName evidence="10">ABC transporter permease</fullName>
    </submittedName>
</protein>
<keyword evidence="4" id="KW-0997">Cell inner membrane</keyword>
<keyword evidence="5 8" id="KW-0812">Transmembrane</keyword>
<reference evidence="10 11" key="1">
    <citation type="submission" date="2024-03" db="EMBL/GenBank/DDBJ databases">
        <title>Two novel Raoultella species associated with bleeding cankers of broadleaf hosts, Raoultella scottia sp. nov. and Raoultella lignicola sp. nov.</title>
        <authorList>
            <person name="Brady C.L."/>
        </authorList>
    </citation>
    <scope>NUCLEOTIDE SEQUENCE [LARGE SCALE GENOMIC DNA]</scope>
    <source>
        <strain evidence="10 11">BAC 10a-01-01</strain>
    </source>
</reference>
<evidence type="ECO:0000256" key="5">
    <source>
        <dbReference type="ARBA" id="ARBA00022692"/>
    </source>
</evidence>
<evidence type="ECO:0000313" key="10">
    <source>
        <dbReference type="EMBL" id="MEK0247142.1"/>
    </source>
</evidence>
<dbReference type="InterPro" id="IPR035906">
    <property type="entry name" value="MetI-like_sf"/>
</dbReference>
<keyword evidence="3" id="KW-1003">Cell membrane</keyword>
<name>A0ABU8Z175_9ENTR</name>
<gene>
    <name evidence="10" type="ORF">QFI66_003235</name>
</gene>
<dbReference type="EMBL" id="JARXNH020000046">
    <property type="protein sequence ID" value="MEK0247142.1"/>
    <property type="molecule type" value="Genomic_DNA"/>
</dbReference>
<dbReference type="Pfam" id="PF00528">
    <property type="entry name" value="BPD_transp_1"/>
    <property type="match status" value="1"/>
</dbReference>
<keyword evidence="2 8" id="KW-0813">Transport</keyword>
<feature type="transmembrane region" description="Helical" evidence="8">
    <location>
        <begin position="120"/>
        <end position="142"/>
    </location>
</feature>
<dbReference type="InterPro" id="IPR000515">
    <property type="entry name" value="MetI-like"/>
</dbReference>
<feature type="transmembrane region" description="Helical" evidence="8">
    <location>
        <begin position="27"/>
        <end position="48"/>
    </location>
</feature>
<organism evidence="10 11">
    <name type="scientific">Raoultella scottii</name>
    <dbReference type="NCBI Taxonomy" id="3040937"/>
    <lineage>
        <taxon>Bacteria</taxon>
        <taxon>Pseudomonadati</taxon>
        <taxon>Pseudomonadota</taxon>
        <taxon>Gammaproteobacteria</taxon>
        <taxon>Enterobacterales</taxon>
        <taxon>Enterobacteriaceae</taxon>
        <taxon>Klebsiella/Raoultella group</taxon>
        <taxon>Raoultella</taxon>
    </lineage>
</organism>
<evidence type="ECO:0000313" key="11">
    <source>
        <dbReference type="Proteomes" id="UP001334005"/>
    </source>
</evidence>
<keyword evidence="6 8" id="KW-1133">Transmembrane helix</keyword>
<evidence type="ECO:0000256" key="6">
    <source>
        <dbReference type="ARBA" id="ARBA00022989"/>
    </source>
</evidence>
<dbReference type="RefSeq" id="WP_331833721.1">
    <property type="nucleotide sequence ID" value="NZ_JARXNH020000046.1"/>
</dbReference>
<dbReference type="CDD" id="cd06261">
    <property type="entry name" value="TM_PBP2"/>
    <property type="match status" value="1"/>
</dbReference>
<dbReference type="Proteomes" id="UP001334005">
    <property type="component" value="Unassembled WGS sequence"/>
</dbReference>
<evidence type="ECO:0000256" key="4">
    <source>
        <dbReference type="ARBA" id="ARBA00022519"/>
    </source>
</evidence>
<feature type="domain" description="ABC transmembrane type-1" evidence="9">
    <location>
        <begin position="82"/>
        <end position="262"/>
    </location>
</feature>
<sequence length="278" mass="30831">MRSIVIPQTIKAPGRPQRRTASGRYQWLYNGVLALIFPASILLLWQVASDFAWMPEQILPAPSFTLQTAVELIHSGELGEALRISLLRLASGFLVGSALGLAFGLLFATSSAADEYIGPTVRAICLVPSLGWLPFFMLIFGIGETLKFVLIAKTCFLPVLISSYNAARDLPQKYRDVARTLELSRSERLRIIYLPAIAPAIFAGMRLSLSKGWKALILVEMIASAAGIGYLMTWGRKAFQLDVVFVTMVFIGLIGWLIDYLASRWEKRLMRWADEGTS</sequence>
<evidence type="ECO:0000256" key="8">
    <source>
        <dbReference type="RuleBase" id="RU363032"/>
    </source>
</evidence>
<dbReference type="Gene3D" id="1.10.3720.10">
    <property type="entry name" value="MetI-like"/>
    <property type="match status" value="1"/>
</dbReference>
<accession>A0ABU8Z175</accession>
<comment type="similarity">
    <text evidence="8">Belongs to the binding-protein-dependent transport system permease family.</text>
</comment>
<dbReference type="PANTHER" id="PTHR30151:SF38">
    <property type="entry name" value="ALIPHATIC SULFONATES TRANSPORT PERMEASE PROTEIN SSUC-RELATED"/>
    <property type="match status" value="1"/>
</dbReference>
<feature type="transmembrane region" description="Helical" evidence="8">
    <location>
        <begin position="86"/>
        <end position="108"/>
    </location>
</feature>
<evidence type="ECO:0000256" key="2">
    <source>
        <dbReference type="ARBA" id="ARBA00022448"/>
    </source>
</evidence>
<feature type="transmembrane region" description="Helical" evidence="8">
    <location>
        <begin position="148"/>
        <end position="167"/>
    </location>
</feature>
<comment type="subcellular location">
    <subcellularLocation>
        <location evidence="1">Cell inner membrane</location>
        <topology evidence="1">Multi-pass membrane protein</topology>
    </subcellularLocation>
    <subcellularLocation>
        <location evidence="8">Cell membrane</location>
        <topology evidence="8">Multi-pass membrane protein</topology>
    </subcellularLocation>
</comment>
<keyword evidence="7 8" id="KW-0472">Membrane</keyword>
<feature type="transmembrane region" description="Helical" evidence="8">
    <location>
        <begin position="213"/>
        <end position="231"/>
    </location>
</feature>
<comment type="caution">
    <text evidence="10">The sequence shown here is derived from an EMBL/GenBank/DDBJ whole genome shotgun (WGS) entry which is preliminary data.</text>
</comment>
<proteinExistence type="inferred from homology"/>
<dbReference type="SUPFAM" id="SSF161098">
    <property type="entry name" value="MetI-like"/>
    <property type="match status" value="1"/>
</dbReference>